<dbReference type="OrthoDB" id="8922241at2759"/>
<dbReference type="InterPro" id="IPR051007">
    <property type="entry name" value="creA/MIG_C2H2-ZnF"/>
</dbReference>
<evidence type="ECO:0000259" key="12">
    <source>
        <dbReference type="PROSITE" id="PS50157"/>
    </source>
</evidence>
<dbReference type="PANTHER" id="PTHR47428:SF2">
    <property type="entry name" value="ZINC FINGER PROTEIN RSV1"/>
    <property type="match status" value="1"/>
</dbReference>
<evidence type="ECO:0000313" key="13">
    <source>
        <dbReference type="EMBL" id="RMB97881.1"/>
    </source>
</evidence>
<evidence type="ECO:0000256" key="4">
    <source>
        <dbReference type="ARBA" id="ARBA00022737"/>
    </source>
</evidence>
<evidence type="ECO:0000256" key="3">
    <source>
        <dbReference type="ARBA" id="ARBA00022723"/>
    </source>
</evidence>
<comment type="caution">
    <text evidence="13">The sequence shown here is derived from an EMBL/GenBank/DDBJ whole genome shotgun (WGS) entry which is preliminary data.</text>
</comment>
<comment type="subcellular location">
    <subcellularLocation>
        <location evidence="1">Nucleus speckle</location>
    </subcellularLocation>
</comment>
<dbReference type="AlphaFoldDB" id="A0A3M0J9M7"/>
<evidence type="ECO:0000256" key="1">
    <source>
        <dbReference type="ARBA" id="ARBA00004324"/>
    </source>
</evidence>
<keyword evidence="7" id="KW-0805">Transcription regulation</keyword>
<gene>
    <name evidence="13" type="ORF">DUI87_25359</name>
</gene>
<evidence type="ECO:0000313" key="14">
    <source>
        <dbReference type="Proteomes" id="UP000269221"/>
    </source>
</evidence>
<dbReference type="PRINTS" id="PR00049">
    <property type="entry name" value="WILMSTUMOUR"/>
</dbReference>
<proteinExistence type="predicted"/>
<keyword evidence="14" id="KW-1185">Reference proteome</keyword>
<dbReference type="InterPro" id="IPR013087">
    <property type="entry name" value="Znf_C2H2_type"/>
</dbReference>
<dbReference type="SUPFAM" id="SSF57667">
    <property type="entry name" value="beta-beta-alpha zinc fingers"/>
    <property type="match status" value="1"/>
</dbReference>
<evidence type="ECO:0000256" key="5">
    <source>
        <dbReference type="ARBA" id="ARBA00022771"/>
    </source>
</evidence>
<accession>A0A3M0J9M7</accession>
<dbReference type="InterPro" id="IPR036236">
    <property type="entry name" value="Znf_C2H2_sf"/>
</dbReference>
<dbReference type="Gene3D" id="3.30.160.60">
    <property type="entry name" value="Classic Zinc Finger"/>
    <property type="match status" value="2"/>
</dbReference>
<dbReference type="STRING" id="333673.A0A3M0J9M7"/>
<keyword evidence="8" id="KW-0804">Transcription</keyword>
<feature type="region of interest" description="Disordered" evidence="11">
    <location>
        <begin position="347"/>
        <end position="366"/>
    </location>
</feature>
<dbReference type="FunFam" id="3.30.160.60:FF:000072">
    <property type="entry name" value="zinc finger protein 143 isoform X1"/>
    <property type="match status" value="1"/>
</dbReference>
<keyword evidence="3" id="KW-0479">Metal-binding</keyword>
<evidence type="ECO:0000256" key="11">
    <source>
        <dbReference type="SAM" id="MobiDB-lite"/>
    </source>
</evidence>
<sequence>MDSEDPLSRKLESKERFRAFPGAVPGLDPGSCVAEQTSPKGLSSPAWCLQPEPASGLAGRGQVSWNKCGPGGDWLPGGRQKVCEQMGSDVRDLNALLPSVPSLPGNSNCTMPVSSAAQWAPVLDFPPGASYGSLGPHSFIKQEPSWNGSDPHEEQYLSAFTVHFSGQFTGTAGACRYGPFGAPPPSQPPSGQARMFPNGPYLPNCLESQQAIRNQGYSAVAFDGTPSYGHTPSHPAAQFTNHSFKHEDPISQQPSLGDQQYSVPPPVYGCHTPTDSCTGSQALLLRTPYNRHTAGYENENHSTPMLYSCGAQYRIHTHGVFRGIQVRNLISVILKTVNEDFLVQTNSKGTKDDTQDTPSAKPQGVKPFQCKTCQRKFSRSDHLKTHTRTHTGEKPFSCRWPSCQKKFARSDELVRHHNMHQRNMTKLQLAL</sequence>
<dbReference type="Proteomes" id="UP000269221">
    <property type="component" value="Unassembled WGS sequence"/>
</dbReference>
<dbReference type="GO" id="GO:0006355">
    <property type="term" value="P:regulation of DNA-templated transcription"/>
    <property type="evidence" value="ECO:0007669"/>
    <property type="project" value="InterPro"/>
</dbReference>
<dbReference type="GO" id="GO:0016607">
    <property type="term" value="C:nuclear speck"/>
    <property type="evidence" value="ECO:0007669"/>
    <property type="project" value="UniProtKB-SubCell"/>
</dbReference>
<name>A0A3M0J9M7_HIRRU</name>
<evidence type="ECO:0000256" key="8">
    <source>
        <dbReference type="ARBA" id="ARBA00023163"/>
    </source>
</evidence>
<dbReference type="SMART" id="SM00355">
    <property type="entry name" value="ZnF_C2H2"/>
    <property type="match status" value="2"/>
</dbReference>
<dbReference type="FunFam" id="3.30.160.60:FF:001092">
    <property type="entry name" value="Wilms tumor protein isoform X2"/>
    <property type="match status" value="1"/>
</dbReference>
<feature type="domain" description="C2H2-type" evidence="12">
    <location>
        <begin position="396"/>
        <end position="425"/>
    </location>
</feature>
<dbReference type="PROSITE" id="PS50157">
    <property type="entry name" value="ZINC_FINGER_C2H2_2"/>
    <property type="match status" value="2"/>
</dbReference>
<evidence type="ECO:0000256" key="7">
    <source>
        <dbReference type="ARBA" id="ARBA00023015"/>
    </source>
</evidence>
<dbReference type="PROSITE" id="PS00028">
    <property type="entry name" value="ZINC_FINGER_C2H2_1"/>
    <property type="match status" value="2"/>
</dbReference>
<keyword evidence="4" id="KW-0677">Repeat</keyword>
<dbReference type="InterPro" id="IPR000976">
    <property type="entry name" value="Wilms_tumour_N"/>
</dbReference>
<dbReference type="GO" id="GO:0008270">
    <property type="term" value="F:zinc ion binding"/>
    <property type="evidence" value="ECO:0007669"/>
    <property type="project" value="UniProtKB-KW"/>
</dbReference>
<organism evidence="13 14">
    <name type="scientific">Hirundo rustica rustica</name>
    <dbReference type="NCBI Taxonomy" id="333673"/>
    <lineage>
        <taxon>Eukaryota</taxon>
        <taxon>Metazoa</taxon>
        <taxon>Chordata</taxon>
        <taxon>Craniata</taxon>
        <taxon>Vertebrata</taxon>
        <taxon>Euteleostomi</taxon>
        <taxon>Archelosauria</taxon>
        <taxon>Archosauria</taxon>
        <taxon>Dinosauria</taxon>
        <taxon>Saurischia</taxon>
        <taxon>Theropoda</taxon>
        <taxon>Coelurosauria</taxon>
        <taxon>Aves</taxon>
        <taxon>Neognathae</taxon>
        <taxon>Neoaves</taxon>
        <taxon>Telluraves</taxon>
        <taxon>Australaves</taxon>
        <taxon>Passeriformes</taxon>
        <taxon>Sylvioidea</taxon>
        <taxon>Hirundinidae</taxon>
        <taxon>Hirundo</taxon>
    </lineage>
</organism>
<reference evidence="13 14" key="1">
    <citation type="submission" date="2018-07" db="EMBL/GenBank/DDBJ databases">
        <title>A high quality draft genome assembly of the barn swallow (H. rustica rustica).</title>
        <authorList>
            <person name="Formenti G."/>
            <person name="Chiara M."/>
            <person name="Poveda L."/>
            <person name="Francoijs K.-J."/>
            <person name="Bonisoli-Alquati A."/>
            <person name="Canova L."/>
            <person name="Gianfranceschi L."/>
            <person name="Horner D.S."/>
            <person name="Saino N."/>
        </authorList>
    </citation>
    <scope>NUCLEOTIDE SEQUENCE [LARGE SCALE GENOMIC DNA]</scope>
    <source>
        <strain evidence="13">Chelidonia</strain>
        <tissue evidence="13">Blood</tissue>
    </source>
</reference>
<dbReference type="Pfam" id="PF02165">
    <property type="entry name" value="WT1"/>
    <property type="match status" value="2"/>
</dbReference>
<keyword evidence="6" id="KW-0862">Zinc</keyword>
<dbReference type="GO" id="GO:0000978">
    <property type="term" value="F:RNA polymerase II cis-regulatory region sequence-specific DNA binding"/>
    <property type="evidence" value="ECO:0007669"/>
    <property type="project" value="TreeGrafter"/>
</dbReference>
<keyword evidence="2" id="KW-0691">RNA editing</keyword>
<evidence type="ECO:0000256" key="2">
    <source>
        <dbReference type="ARBA" id="ARBA00022495"/>
    </source>
</evidence>
<evidence type="ECO:0000256" key="6">
    <source>
        <dbReference type="ARBA" id="ARBA00022833"/>
    </source>
</evidence>
<dbReference type="GO" id="GO:0005737">
    <property type="term" value="C:cytoplasm"/>
    <property type="evidence" value="ECO:0007669"/>
    <property type="project" value="UniProtKB-SubCell"/>
</dbReference>
<dbReference type="Pfam" id="PF00096">
    <property type="entry name" value="zf-C2H2"/>
    <property type="match status" value="2"/>
</dbReference>
<evidence type="ECO:0000256" key="10">
    <source>
        <dbReference type="PROSITE-ProRule" id="PRU00042"/>
    </source>
</evidence>
<feature type="domain" description="C2H2-type" evidence="12">
    <location>
        <begin position="368"/>
        <end position="395"/>
    </location>
</feature>
<dbReference type="EMBL" id="QRBI01000154">
    <property type="protein sequence ID" value="RMB97881.1"/>
    <property type="molecule type" value="Genomic_DNA"/>
</dbReference>
<evidence type="ECO:0000256" key="9">
    <source>
        <dbReference type="ARBA" id="ARBA00023242"/>
    </source>
</evidence>
<keyword evidence="5 10" id="KW-0863">Zinc-finger</keyword>
<keyword evidence="9" id="KW-0539">Nucleus</keyword>
<protein>
    <recommendedName>
        <fullName evidence="12">C2H2-type domain-containing protein</fullName>
    </recommendedName>
</protein>
<dbReference type="PANTHER" id="PTHR47428">
    <property type="entry name" value="REGULATORY PROTEIN MIG1-RELATED"/>
    <property type="match status" value="1"/>
</dbReference>